<keyword evidence="3" id="KW-1185">Reference proteome</keyword>
<reference evidence="2 3" key="1">
    <citation type="submission" date="2018-04" db="EMBL/GenBank/DDBJ databases">
        <authorList>
            <person name="Vogel A."/>
        </authorList>
    </citation>
    <scope>NUCLEOTIDE SEQUENCE [LARGE SCALE GENOMIC DNA]</scope>
</reference>
<sequence>MTVGCPTGADVKTPVFGPREGMTGMAEAIFGPSGVTIAAVAAVGPITEVTGADPIVALDPTNVVIGVDPMAALDPKGMLIRVVCPTEPPNPAETFTTRVSELLPFPVFGTRQETAKKTSRSSGRRRRGAAIRGSNLRSTQLRLHRLVEAGSMMELRRPAAKQPTAVPDEALGVVEWLTSFLPSSTSFLLSKSR</sequence>
<organism evidence="2 3">
    <name type="scientific">Cuscuta campestris</name>
    <dbReference type="NCBI Taxonomy" id="132261"/>
    <lineage>
        <taxon>Eukaryota</taxon>
        <taxon>Viridiplantae</taxon>
        <taxon>Streptophyta</taxon>
        <taxon>Embryophyta</taxon>
        <taxon>Tracheophyta</taxon>
        <taxon>Spermatophyta</taxon>
        <taxon>Magnoliopsida</taxon>
        <taxon>eudicotyledons</taxon>
        <taxon>Gunneridae</taxon>
        <taxon>Pentapetalae</taxon>
        <taxon>asterids</taxon>
        <taxon>lamiids</taxon>
        <taxon>Solanales</taxon>
        <taxon>Convolvulaceae</taxon>
        <taxon>Cuscuteae</taxon>
        <taxon>Cuscuta</taxon>
        <taxon>Cuscuta subgen. Grammica</taxon>
        <taxon>Cuscuta sect. Cleistogrammica</taxon>
    </lineage>
</organism>
<dbReference type="AlphaFoldDB" id="A0A484M1G7"/>
<dbReference type="EMBL" id="OOIL02002359">
    <property type="protein sequence ID" value="VFQ82603.1"/>
    <property type="molecule type" value="Genomic_DNA"/>
</dbReference>
<gene>
    <name evidence="2" type="ORF">CCAM_LOCUS24379</name>
</gene>
<accession>A0A484M1G7</accession>
<evidence type="ECO:0000256" key="1">
    <source>
        <dbReference type="SAM" id="MobiDB-lite"/>
    </source>
</evidence>
<proteinExistence type="predicted"/>
<dbReference type="Proteomes" id="UP000595140">
    <property type="component" value="Unassembled WGS sequence"/>
</dbReference>
<name>A0A484M1G7_9ASTE</name>
<feature type="compositionally biased region" description="Basic residues" evidence="1">
    <location>
        <begin position="117"/>
        <end position="129"/>
    </location>
</feature>
<evidence type="ECO:0000313" key="3">
    <source>
        <dbReference type="Proteomes" id="UP000595140"/>
    </source>
</evidence>
<protein>
    <submittedName>
        <fullName evidence="2">Uncharacterized protein</fullName>
    </submittedName>
</protein>
<feature type="region of interest" description="Disordered" evidence="1">
    <location>
        <begin position="112"/>
        <end position="133"/>
    </location>
</feature>
<evidence type="ECO:0000313" key="2">
    <source>
        <dbReference type="EMBL" id="VFQ82603.1"/>
    </source>
</evidence>